<comment type="caution">
    <text evidence="1">The sequence shown here is derived from an EMBL/GenBank/DDBJ whole genome shotgun (WGS) entry which is preliminary data.</text>
</comment>
<dbReference type="EMBL" id="LUEZ02000001">
    <property type="protein sequence ID" value="RDB31067.1"/>
    <property type="molecule type" value="Genomic_DNA"/>
</dbReference>
<evidence type="ECO:0000313" key="1">
    <source>
        <dbReference type="EMBL" id="RDB31067.1"/>
    </source>
</evidence>
<evidence type="ECO:0000313" key="2">
    <source>
        <dbReference type="Proteomes" id="UP000076154"/>
    </source>
</evidence>
<gene>
    <name evidence="1" type="ORF">Hypma_000038</name>
</gene>
<organism evidence="1 2">
    <name type="scientific">Hypsizygus marmoreus</name>
    <name type="common">White beech mushroom</name>
    <name type="synonym">Agaricus marmoreus</name>
    <dbReference type="NCBI Taxonomy" id="39966"/>
    <lineage>
        <taxon>Eukaryota</taxon>
        <taxon>Fungi</taxon>
        <taxon>Dikarya</taxon>
        <taxon>Basidiomycota</taxon>
        <taxon>Agaricomycotina</taxon>
        <taxon>Agaricomycetes</taxon>
        <taxon>Agaricomycetidae</taxon>
        <taxon>Agaricales</taxon>
        <taxon>Tricholomatineae</taxon>
        <taxon>Lyophyllaceae</taxon>
        <taxon>Hypsizygus</taxon>
    </lineage>
</organism>
<proteinExistence type="predicted"/>
<accession>A0A369KDU8</accession>
<dbReference type="AlphaFoldDB" id="A0A369KDU8"/>
<protein>
    <submittedName>
        <fullName evidence="1">Uncharacterized protein</fullName>
    </submittedName>
</protein>
<dbReference type="Proteomes" id="UP000076154">
    <property type="component" value="Unassembled WGS sequence"/>
</dbReference>
<name>A0A369KDU8_HYPMA</name>
<sequence>MLELWRPSSCCTLYSSYSKFGLSRTHLGIHLRRWQRRYHCSDSSHSIKSTTITTSTKPKDRDFLDLSPEIWNTSFQSALYYYGSVVGSRFPQNSLGFLYYHLDPQLTSISGAVRFRLTPDAHASSFSAGTDLMLPDGRTPWAIWLVTIAKAAKYVGLKQLLISDGLVAPELLEHCKRLGARCGIPNGLNQMYRHTLFRLEQPFVLDLASTPRCSVVGPQQIESFQIKFTLVHRREGDKRMTFFPYSGQCRVRFERSVAPEHAGKHVAVIRVLEILTPIKITDPTFTPGNKTGLFRMPTVGSLLVKGDHPIIINADGDSDIGRCLRLLI</sequence>
<dbReference type="OrthoDB" id="2750929at2759"/>
<dbReference type="InParanoid" id="A0A369KDU8"/>
<reference evidence="1" key="1">
    <citation type="submission" date="2018-04" db="EMBL/GenBank/DDBJ databases">
        <title>Whole genome sequencing of Hypsizygus marmoreus.</title>
        <authorList>
            <person name="Choi I.-G."/>
            <person name="Min B."/>
            <person name="Kim J.-G."/>
            <person name="Kim S."/>
            <person name="Oh Y.-L."/>
            <person name="Kong W.-S."/>
            <person name="Park H."/>
            <person name="Jeong J."/>
            <person name="Song E.-S."/>
        </authorList>
    </citation>
    <scope>NUCLEOTIDE SEQUENCE [LARGE SCALE GENOMIC DNA]</scope>
    <source>
        <strain evidence="1">51987-8</strain>
    </source>
</reference>
<keyword evidence="2" id="KW-1185">Reference proteome</keyword>